<name>A0AAF3E9U1_9BILA</name>
<proteinExistence type="predicted"/>
<dbReference type="Proteomes" id="UP000887575">
    <property type="component" value="Unassembled WGS sequence"/>
</dbReference>
<dbReference type="SUPFAM" id="SSF49354">
    <property type="entry name" value="PapD-like"/>
    <property type="match status" value="1"/>
</dbReference>
<dbReference type="Pfam" id="PF00635">
    <property type="entry name" value="Motile_Sperm"/>
    <property type="match status" value="1"/>
</dbReference>
<dbReference type="InterPro" id="IPR000535">
    <property type="entry name" value="MSP_dom"/>
</dbReference>
<dbReference type="AlphaFoldDB" id="A0AAF3E9U1"/>
<feature type="compositionally biased region" description="Polar residues" evidence="1">
    <location>
        <begin position="619"/>
        <end position="639"/>
    </location>
</feature>
<keyword evidence="4" id="KW-1185">Reference proteome</keyword>
<evidence type="ECO:0000313" key="4">
    <source>
        <dbReference type="Proteomes" id="UP000887575"/>
    </source>
</evidence>
<dbReference type="InterPro" id="IPR010558">
    <property type="entry name" value="Ly-6-related"/>
</dbReference>
<dbReference type="PANTHER" id="PTHR46384">
    <property type="entry name" value="MOTILE SPERM DOMAIN-CONTAINING PROTEIN 2"/>
    <property type="match status" value="1"/>
</dbReference>
<evidence type="ECO:0000259" key="2">
    <source>
        <dbReference type="PROSITE" id="PS50191"/>
    </source>
</evidence>
<dbReference type="InterPro" id="IPR036273">
    <property type="entry name" value="CRAL/TRIO_N_dom_sf"/>
</dbReference>
<dbReference type="InterPro" id="IPR001251">
    <property type="entry name" value="CRAL-TRIO_dom"/>
</dbReference>
<feature type="domain" description="CRAL-TRIO" evidence="2">
    <location>
        <begin position="419"/>
        <end position="557"/>
    </location>
</feature>
<dbReference type="Pfam" id="PF06579">
    <property type="entry name" value="Ly-6_related"/>
    <property type="match status" value="1"/>
</dbReference>
<reference evidence="5" key="1">
    <citation type="submission" date="2024-02" db="UniProtKB">
        <authorList>
            <consortium name="WormBaseParasite"/>
        </authorList>
    </citation>
    <scope>IDENTIFICATION</scope>
</reference>
<dbReference type="InterPro" id="IPR053012">
    <property type="entry name" value="ER-organelle_contact"/>
</dbReference>
<accession>A0AAF3E9U1</accession>
<dbReference type="CDD" id="cd00170">
    <property type="entry name" value="SEC14"/>
    <property type="match status" value="1"/>
</dbReference>
<dbReference type="Pfam" id="PF00650">
    <property type="entry name" value="CRAL_TRIO"/>
    <property type="match status" value="1"/>
</dbReference>
<dbReference type="PROSITE" id="PS50202">
    <property type="entry name" value="MSP"/>
    <property type="match status" value="1"/>
</dbReference>
<dbReference type="PANTHER" id="PTHR46384:SF1">
    <property type="entry name" value="MOTILE SPERM DOMAIN-CONTAINING PROTEIN 2"/>
    <property type="match status" value="1"/>
</dbReference>
<dbReference type="Gene3D" id="2.60.40.10">
    <property type="entry name" value="Immunoglobulins"/>
    <property type="match status" value="1"/>
</dbReference>
<dbReference type="GO" id="GO:0140284">
    <property type="term" value="C:endoplasmic reticulum-endosome membrane contact site"/>
    <property type="evidence" value="ECO:0007669"/>
    <property type="project" value="TreeGrafter"/>
</dbReference>
<feature type="compositionally biased region" description="Polar residues" evidence="1">
    <location>
        <begin position="8"/>
        <end position="18"/>
    </location>
</feature>
<dbReference type="PROSITE" id="PS50191">
    <property type="entry name" value="CRAL_TRIO"/>
    <property type="match status" value="1"/>
</dbReference>
<dbReference type="SUPFAM" id="SSF46938">
    <property type="entry name" value="CRAL/TRIO N-terminal domain"/>
    <property type="match status" value="1"/>
</dbReference>
<organism evidence="4 5">
    <name type="scientific">Mesorhabditis belari</name>
    <dbReference type="NCBI Taxonomy" id="2138241"/>
    <lineage>
        <taxon>Eukaryota</taxon>
        <taxon>Metazoa</taxon>
        <taxon>Ecdysozoa</taxon>
        <taxon>Nematoda</taxon>
        <taxon>Chromadorea</taxon>
        <taxon>Rhabditida</taxon>
        <taxon>Rhabditina</taxon>
        <taxon>Rhabditomorpha</taxon>
        <taxon>Rhabditoidea</taxon>
        <taxon>Rhabditidae</taxon>
        <taxon>Mesorhabditinae</taxon>
        <taxon>Mesorhabditis</taxon>
    </lineage>
</organism>
<feature type="domain" description="MSP" evidence="3">
    <location>
        <begin position="662"/>
        <end position="779"/>
    </location>
</feature>
<dbReference type="InterPro" id="IPR008962">
    <property type="entry name" value="PapD-like_sf"/>
</dbReference>
<dbReference type="InterPro" id="IPR036865">
    <property type="entry name" value="CRAL-TRIO_dom_sf"/>
</dbReference>
<dbReference type="InterPro" id="IPR013783">
    <property type="entry name" value="Ig-like_fold"/>
</dbReference>
<feature type="region of interest" description="Disordered" evidence="1">
    <location>
        <begin position="580"/>
        <end position="650"/>
    </location>
</feature>
<feature type="region of interest" description="Disordered" evidence="1">
    <location>
        <begin position="1"/>
        <end position="24"/>
    </location>
</feature>
<dbReference type="WBParaSite" id="MBELARI_LOCUS10674">
    <property type="protein sequence ID" value="MBELARI_LOCUS10674"/>
    <property type="gene ID" value="MBELARI_LOCUS10674"/>
</dbReference>
<dbReference type="SUPFAM" id="SSF52087">
    <property type="entry name" value="CRAL/TRIO domain"/>
    <property type="match status" value="1"/>
</dbReference>
<protein>
    <submittedName>
        <fullName evidence="5">Major sperm protein</fullName>
    </submittedName>
</protein>
<evidence type="ECO:0000256" key="1">
    <source>
        <dbReference type="SAM" id="MobiDB-lite"/>
    </source>
</evidence>
<dbReference type="SMART" id="SM00516">
    <property type="entry name" value="SEC14"/>
    <property type="match status" value="1"/>
</dbReference>
<evidence type="ECO:0000313" key="5">
    <source>
        <dbReference type="WBParaSite" id="MBELARI_LOCUS10674"/>
    </source>
</evidence>
<dbReference type="GO" id="GO:0012505">
    <property type="term" value="C:endomembrane system"/>
    <property type="evidence" value="ECO:0007669"/>
    <property type="project" value="TreeGrafter"/>
</dbReference>
<dbReference type="Gene3D" id="3.40.525.10">
    <property type="entry name" value="CRAL-TRIO lipid binding domain"/>
    <property type="match status" value="1"/>
</dbReference>
<sequence>MFLETHCWPSTSQNGQSVEETEKQEIGKKRRAILGTLHNATNLFHLSAELIRLRHLLTVFIFLAFPPTIHGYYRSSLQGSDGHQQYSDLMSAPKEPCYSCFSHAYLPIWNLLMIHYYPPHNFTDRCWQPDAQIGTVPCDSACFTIVERVAGQNEFMDTEHQAVMRGCVDRFLLFGLDADVKMGLMPVDRRHTNVCKKSSRKILKMYSLTSSESDLVYLCTCVGPRCNEQDMLNKPDTAPRAAFLSNSFSDNSIKIEVRGRLPRRHPFLPSTSVEFDERILLKRAPLINSPSASLQCSASPIFAFTHHHHSMISPSTIARQFHRCLSTVSTDSTRYIVSVSEIRKRLREEGHLRKCSPSDIHLIDSEDVLLFSFLHAFDGDVDVVFAVVLEWLKWRHQFDVEHLSMLSLKPLFDRRFMYVHGKDVEGNPILWIQMREHRPGDRVSEQLFVYWLERHYFATRGSPLTLVVDMTGCSVKNMDFDLFKFILHALKFYYPLCVQDIIIFDSPSILNASWKVIRSWLGAGHPQIHQVARESVQQYIPYTNLPVHMGGLDEWTFSMEELARCVPQKLSPMRESLAELLDDDQPDTRPDLDSFPVKRTVKFDDDEDETGRKAPLTVSRRSSSRGAPTKRSSSRSGMPQNLRPMAERRVHAPDSDWVKNAFLATSPREELFLQRLEGDTDYVDLVAIRNTGSNNVMFKIKTTSPEKFRVRPSTGLIPAGVTESVRVYLQNEYRQSASREKFLLLGLETESTSVEQFSDLWKEAKPEKKVEQKLKCRVNLPPGEQNGTVNGHTQIDQKRETLKQPLNLQDEVERLAAGQRALIWAIGFLFFIQIWLLMSDHANTSSLSSAIVALQEAQLKSHQQQHGEL</sequence>
<evidence type="ECO:0000259" key="3">
    <source>
        <dbReference type="PROSITE" id="PS50202"/>
    </source>
</evidence>